<dbReference type="PANTHER" id="PTHR23323">
    <property type="entry name" value="VACUOLAR PROTEIN SORTING-ASSOCIATED PROTEIN"/>
    <property type="match status" value="1"/>
</dbReference>
<dbReference type="GO" id="GO:0006904">
    <property type="term" value="P:vesicle docking involved in exocytosis"/>
    <property type="evidence" value="ECO:0007669"/>
    <property type="project" value="TreeGrafter"/>
</dbReference>
<name>A0A0G4FDX7_VITBC</name>
<dbReference type="Proteomes" id="UP000041254">
    <property type="component" value="Unassembled WGS sequence"/>
</dbReference>
<dbReference type="GO" id="GO:0007033">
    <property type="term" value="P:vacuole organization"/>
    <property type="evidence" value="ECO:0007669"/>
    <property type="project" value="TreeGrafter"/>
</dbReference>
<evidence type="ECO:0000256" key="3">
    <source>
        <dbReference type="ARBA" id="ARBA00022833"/>
    </source>
</evidence>
<dbReference type="AlphaFoldDB" id="A0A0G4FDX7"/>
<evidence type="ECO:0000313" key="7">
    <source>
        <dbReference type="EMBL" id="CEM11407.1"/>
    </source>
</evidence>
<feature type="compositionally biased region" description="Low complexity" evidence="5">
    <location>
        <begin position="586"/>
        <end position="598"/>
    </location>
</feature>
<dbReference type="PANTHER" id="PTHR23323:SF26">
    <property type="entry name" value="VACUOLAR PROTEIN SORTING-ASSOCIATED PROTEIN 18 HOMOLOG"/>
    <property type="match status" value="1"/>
</dbReference>
<evidence type="ECO:0000313" key="8">
    <source>
        <dbReference type="Proteomes" id="UP000041254"/>
    </source>
</evidence>
<dbReference type="GO" id="GO:0007032">
    <property type="term" value="P:endosome organization"/>
    <property type="evidence" value="ECO:0007669"/>
    <property type="project" value="TreeGrafter"/>
</dbReference>
<feature type="compositionally biased region" description="Polar residues" evidence="5">
    <location>
        <begin position="1247"/>
        <end position="1260"/>
    </location>
</feature>
<evidence type="ECO:0000259" key="6">
    <source>
        <dbReference type="Pfam" id="PF05131"/>
    </source>
</evidence>
<gene>
    <name evidence="7" type="ORF">Vbra_9076</name>
</gene>
<reference evidence="7 8" key="1">
    <citation type="submission" date="2014-11" db="EMBL/GenBank/DDBJ databases">
        <authorList>
            <person name="Zhu J."/>
            <person name="Qi W."/>
            <person name="Song R."/>
        </authorList>
    </citation>
    <scope>NUCLEOTIDE SEQUENCE [LARGE SCALE GENOMIC DNA]</scope>
</reference>
<feature type="coiled-coil region" evidence="4">
    <location>
        <begin position="1021"/>
        <end position="1062"/>
    </location>
</feature>
<feature type="region of interest" description="Disordered" evidence="5">
    <location>
        <begin position="1230"/>
        <end position="1260"/>
    </location>
</feature>
<dbReference type="VEuPathDB" id="CryptoDB:Vbra_9076"/>
<evidence type="ECO:0000256" key="1">
    <source>
        <dbReference type="ARBA" id="ARBA00022723"/>
    </source>
</evidence>
<proteinExistence type="predicted"/>
<feature type="region of interest" description="Disordered" evidence="5">
    <location>
        <begin position="578"/>
        <end position="598"/>
    </location>
</feature>
<dbReference type="InParanoid" id="A0A0G4FDX7"/>
<keyword evidence="2" id="KW-0863">Zinc-finger</keyword>
<dbReference type="STRING" id="1169540.A0A0G4FDX7"/>
<dbReference type="EMBL" id="CDMY01000415">
    <property type="protein sequence ID" value="CEM11407.1"/>
    <property type="molecule type" value="Genomic_DNA"/>
</dbReference>
<keyword evidence="1" id="KW-0479">Metal-binding</keyword>
<evidence type="ECO:0000256" key="2">
    <source>
        <dbReference type="ARBA" id="ARBA00022771"/>
    </source>
</evidence>
<organism evidence="7 8">
    <name type="scientific">Vitrella brassicaformis (strain CCMP3155)</name>
    <dbReference type="NCBI Taxonomy" id="1169540"/>
    <lineage>
        <taxon>Eukaryota</taxon>
        <taxon>Sar</taxon>
        <taxon>Alveolata</taxon>
        <taxon>Colpodellida</taxon>
        <taxon>Vitrellaceae</taxon>
        <taxon>Vitrella</taxon>
    </lineage>
</organism>
<dbReference type="GO" id="GO:0030674">
    <property type="term" value="F:protein-macromolecule adaptor activity"/>
    <property type="evidence" value="ECO:0007669"/>
    <property type="project" value="TreeGrafter"/>
</dbReference>
<keyword evidence="3" id="KW-0862">Zinc</keyword>
<feature type="compositionally biased region" description="Basic and acidic residues" evidence="5">
    <location>
        <begin position="844"/>
        <end position="859"/>
    </location>
</feature>
<sequence length="1260" mass="138814">MSLLRSFDEPDIDDLVVHGAADMPSTNPWTADAAAHPSASLSGGGLFSPPASHPAGPSISLKLVRLDHLLSQPRGGERGGTALHSVNAKGGLRWVCVNSRCFMLGFLNGELWRWCPDDNTLEMIELGDRQEASVRLSISRIFVDPKGYHTLITLANGDNWYLNYQSSRARSIGRLRGHFIECVAWDRSPTQTNTREILIGTKGGTILEAVIEQRKEVVKTLFELPKKSPVVDIFADVLPNAPTVQADAPAPASARRLLVIAVSTRYLYTFMGTVSSYEQLFNKYASSAPGGGGGGGGGGGVGVDEMDALTYEVGRDLSHGELLIASGPGRHMEFFWMSGAGVLHTSLLPSPTPPYSILSPPVVLPYPPSPSPPLFVSPTSVSQGATTSAVQSAPMVHRSNTGATDAELKLLPVPPPAPKSMALTNHHLLMLYDERLLVVSRITFERVTEHALPAQKYGMPRRLLKDAFDGTLWLYSELYLYEIILTNEDTNIWKLYLKKGEYDSALRHCRTTEQRDGVICRHAQTLFDQKQYTKAAQKYAQTRSRAFESICLQFMQAHQEAALLEFLKAKFQQLRQGGQDSAVATQPPQQNAEPASAAQASPQEVMLFVWMVEIYVHQLNVLDAHTHTLRRTLAHNRGGGGGEGGSPSTFALPAATPEELESLQKQSRAVRDELCHLLRDFRHVDEVQSTVYHLLNSQSRPSELLFYAEQRKDLETLLLHHIHLRQYRPLLKRLAAFEPGALRDAQLHRFAPLLFHYEPTEFVNLCMQPSFKSLDPTPLVPVLLRGRASGTVHRFEAIRLLEHFLDMYHASQRLKGRTAEEDSREHDEAILASLGLSLPATNGGEDHDSRHQHPGRQREAVCGGGEGQWKDIGGVFNALVVLYAEDESDKDEAALIRLLAAQKGVSCLPFDGPFALRYCEERGKHRAAVMLYGMMGRHQEAVDKALAMGDLELAKHNACRPGDGEKQLQLRKRLWLSIVEHQAQRQDVLSLRELMHDSGGLLRIQDLLPYMSDTILIDSFKEDICESLDDYERKIQQLKAEMEEHRKAASQLKDDLRSVNQRCTLLSATQPCDLCQHPLFAPPPPSTAIGPAPSRPPIIPQSNRHKVYAFPCGHAFHAVCCQSLVYPTLSIEARHLMDYLASQMRELVSKGSLNAAQQAQLARMETDVDDVLAEECPICGNLMVKSVLQPLVLPEENPEDLSWRITSPPTPSSASAFGGDGHVTPLAFAAADGQTGGSSRGDHSGAALTTVTLTSPSGQT</sequence>
<feature type="domain" description="Pep3/Vps18 beta-propeller" evidence="6">
    <location>
        <begin position="95"/>
        <end position="484"/>
    </location>
</feature>
<dbReference type="OrthoDB" id="1845386at2759"/>
<dbReference type="InterPro" id="IPR007810">
    <property type="entry name" value="Pep3/Vps18_beta-prop"/>
</dbReference>
<accession>A0A0G4FDX7</accession>
<feature type="region of interest" description="Disordered" evidence="5">
    <location>
        <begin position="633"/>
        <end position="652"/>
    </location>
</feature>
<dbReference type="GO" id="GO:0005768">
    <property type="term" value="C:endosome"/>
    <property type="evidence" value="ECO:0007669"/>
    <property type="project" value="TreeGrafter"/>
</dbReference>
<keyword evidence="4" id="KW-0175">Coiled coil</keyword>
<dbReference type="GO" id="GO:0030897">
    <property type="term" value="C:HOPS complex"/>
    <property type="evidence" value="ECO:0007669"/>
    <property type="project" value="TreeGrafter"/>
</dbReference>
<dbReference type="OMA" id="WIQREKW"/>
<dbReference type="Pfam" id="PF05131">
    <property type="entry name" value="Pep3_Vps18"/>
    <property type="match status" value="1"/>
</dbReference>
<evidence type="ECO:0000256" key="5">
    <source>
        <dbReference type="SAM" id="MobiDB-lite"/>
    </source>
</evidence>
<dbReference type="GO" id="GO:0008270">
    <property type="term" value="F:zinc ion binding"/>
    <property type="evidence" value="ECO:0007669"/>
    <property type="project" value="UniProtKB-KW"/>
</dbReference>
<dbReference type="PhylomeDB" id="A0A0G4FDX7"/>
<keyword evidence="8" id="KW-1185">Reference proteome</keyword>
<protein>
    <recommendedName>
        <fullName evidence="6">Pep3/Vps18 beta-propeller domain-containing protein</fullName>
    </recommendedName>
</protein>
<evidence type="ECO:0000256" key="4">
    <source>
        <dbReference type="SAM" id="Coils"/>
    </source>
</evidence>
<dbReference type="GO" id="GO:0048284">
    <property type="term" value="P:organelle fusion"/>
    <property type="evidence" value="ECO:0007669"/>
    <property type="project" value="TreeGrafter"/>
</dbReference>
<feature type="region of interest" description="Disordered" evidence="5">
    <location>
        <begin position="841"/>
        <end position="863"/>
    </location>
</feature>